<keyword evidence="2" id="KW-1185">Reference proteome</keyword>
<reference evidence="1" key="1">
    <citation type="submission" date="2015-05" db="EMBL/GenBank/DDBJ databases">
        <title>Permanent draft genome of Rhodopirellula islandicus K833.</title>
        <authorList>
            <person name="Kizina J."/>
            <person name="Richter M."/>
            <person name="Glockner F.O."/>
            <person name="Harder J."/>
        </authorList>
    </citation>
    <scope>NUCLEOTIDE SEQUENCE [LARGE SCALE GENOMIC DNA]</scope>
    <source>
        <strain evidence="1">K833</strain>
    </source>
</reference>
<protein>
    <submittedName>
        <fullName evidence="1">Uncharacterized protein</fullName>
    </submittedName>
</protein>
<sequence>MQPLELASIATGILSIASYRRFNLTIVHSPMMFVIRGCMGLSTDETGWRFRIGSESCQ</sequence>
<evidence type="ECO:0000313" key="2">
    <source>
        <dbReference type="Proteomes" id="UP000036367"/>
    </source>
</evidence>
<comment type="caution">
    <text evidence="1">The sequence shown here is derived from an EMBL/GenBank/DDBJ whole genome shotgun (WGS) entry which is preliminary data.</text>
</comment>
<gene>
    <name evidence="1" type="ORF">RISK_005391</name>
</gene>
<dbReference type="STRING" id="595434.RISK_005391"/>
<dbReference type="AlphaFoldDB" id="A0A0J1B683"/>
<dbReference type="PATRIC" id="fig|595434.4.peg.5122"/>
<name>A0A0J1B683_RHOIS</name>
<proteinExistence type="predicted"/>
<accession>A0A0J1B683</accession>
<dbReference type="EMBL" id="LECT01000044">
    <property type="protein sequence ID" value="KLU02325.1"/>
    <property type="molecule type" value="Genomic_DNA"/>
</dbReference>
<organism evidence="1 2">
    <name type="scientific">Rhodopirellula islandica</name>
    <dbReference type="NCBI Taxonomy" id="595434"/>
    <lineage>
        <taxon>Bacteria</taxon>
        <taxon>Pseudomonadati</taxon>
        <taxon>Planctomycetota</taxon>
        <taxon>Planctomycetia</taxon>
        <taxon>Pirellulales</taxon>
        <taxon>Pirellulaceae</taxon>
        <taxon>Rhodopirellula</taxon>
    </lineage>
</organism>
<evidence type="ECO:0000313" key="1">
    <source>
        <dbReference type="EMBL" id="KLU02325.1"/>
    </source>
</evidence>
<dbReference type="Proteomes" id="UP000036367">
    <property type="component" value="Unassembled WGS sequence"/>
</dbReference>